<reference evidence="2 3" key="1">
    <citation type="submission" date="2015-01" db="EMBL/GenBank/DDBJ databases">
        <title>The Genome Sequence of Exophiala xenobiotica CBS118157.</title>
        <authorList>
            <consortium name="The Broad Institute Genomics Platform"/>
            <person name="Cuomo C."/>
            <person name="de Hoog S."/>
            <person name="Gorbushina A."/>
            <person name="Stielow B."/>
            <person name="Teixiera M."/>
            <person name="Abouelleil A."/>
            <person name="Chapman S.B."/>
            <person name="Priest M."/>
            <person name="Young S.K."/>
            <person name="Wortman J."/>
            <person name="Nusbaum C."/>
            <person name="Birren B."/>
        </authorList>
    </citation>
    <scope>NUCLEOTIDE SEQUENCE [LARGE SCALE GENOMIC DNA]</scope>
    <source>
        <strain evidence="2 3">CBS 118157</strain>
    </source>
</reference>
<dbReference type="AlphaFoldDB" id="A0A0D2F5A9"/>
<dbReference type="HOGENOM" id="CLU_018493_0_0_1"/>
<feature type="region of interest" description="Disordered" evidence="1">
    <location>
        <begin position="387"/>
        <end position="423"/>
    </location>
</feature>
<dbReference type="OrthoDB" id="4147016at2759"/>
<organism evidence="2 3">
    <name type="scientific">Exophiala xenobiotica</name>
    <dbReference type="NCBI Taxonomy" id="348802"/>
    <lineage>
        <taxon>Eukaryota</taxon>
        <taxon>Fungi</taxon>
        <taxon>Dikarya</taxon>
        <taxon>Ascomycota</taxon>
        <taxon>Pezizomycotina</taxon>
        <taxon>Eurotiomycetes</taxon>
        <taxon>Chaetothyriomycetidae</taxon>
        <taxon>Chaetothyriales</taxon>
        <taxon>Herpotrichiellaceae</taxon>
        <taxon>Exophiala</taxon>
    </lineage>
</organism>
<feature type="compositionally biased region" description="Polar residues" evidence="1">
    <location>
        <begin position="485"/>
        <end position="495"/>
    </location>
</feature>
<feature type="region of interest" description="Disordered" evidence="1">
    <location>
        <begin position="1"/>
        <end position="107"/>
    </location>
</feature>
<keyword evidence="3" id="KW-1185">Reference proteome</keyword>
<evidence type="ECO:0000313" key="3">
    <source>
        <dbReference type="Proteomes" id="UP000054342"/>
    </source>
</evidence>
<dbReference type="RefSeq" id="XP_013315618.1">
    <property type="nucleotide sequence ID" value="XM_013460164.1"/>
</dbReference>
<proteinExistence type="predicted"/>
<accession>A0A0D2F5A9</accession>
<dbReference type="GeneID" id="25329258"/>
<feature type="compositionally biased region" description="Basic and acidic residues" evidence="1">
    <location>
        <begin position="404"/>
        <end position="423"/>
    </location>
</feature>
<dbReference type="Gene3D" id="1.10.8.10">
    <property type="entry name" value="DNA helicase RuvA subunit, C-terminal domain"/>
    <property type="match status" value="1"/>
</dbReference>
<protein>
    <submittedName>
        <fullName evidence="2">Uncharacterized protein</fullName>
    </submittedName>
</protein>
<gene>
    <name evidence="2" type="ORF">PV05_07350</name>
</gene>
<dbReference type="EMBL" id="KN847320">
    <property type="protein sequence ID" value="KIW55034.1"/>
    <property type="molecule type" value="Genomic_DNA"/>
</dbReference>
<sequence length="700" mass="79586">MGDKQPKKQPQRQPPKRSTRQNAGVRGQQNQQGAQAPSTSGQAAPSSGPANTNQPPRGRAQPAKRKRAATTSPDPPPQPTKRARTGRAARAPPASQAPEASQAPQAQDVGIARAAPPWVQGVLGRPQPVSRPQAYPPNGQAPPPLPTTRAQRNQRIEALRNQIRFPRGGGHYALSELLTWANWDVNRAAAVYWESQNNNQATGLTTPIWNRAADNVEQERLRLLHDMQQGLRSRQRPQLHTSNANMALLLQRNNWDLDETSRDIGARGSDTANDGAGQTNNRSDPFDDLTEQIARMRTQPDGEPSRDQRLAEFLTITSTNSVEAARRVLERRRWDLALAIDEWIQRGGLQVQANDTVMRSWNPNRPRRVINGRFEHYDDEVPLPQHPEPMVPGTETPAAAPDLRNPRRDADNMPGRDYDTMEGRTGRRGYVIDEDRRPAGRGAPDESKLRIEYIRKGEYHTIYFGRPGDKHEDEPRQKDRRNRHNYSFSDSPDQSLNEFDWNNSADITKLNRWRTERFRAITGEKVRDETTPFNKYELAWLTEQEAMRIEERFYDWASQNRFDPNESSPAAYADAKTKFADGTSFPIALTAAERESLVERFNDTFAGRHTFLKWIARRNPADTRPETTLPDGSQQLRYNIMWEAKVKDMSRVGVVPRPQRTEEMINQQRKRIKAHCKHFGLRYEHGNEGDGLESEPDSDL</sequence>
<dbReference type="STRING" id="348802.A0A0D2F5A9"/>
<feature type="compositionally biased region" description="Polar residues" evidence="1">
    <location>
        <begin position="27"/>
        <end position="55"/>
    </location>
</feature>
<feature type="region of interest" description="Disordered" evidence="1">
    <location>
        <begin position="260"/>
        <end position="287"/>
    </location>
</feature>
<dbReference type="Proteomes" id="UP000054342">
    <property type="component" value="Unassembled WGS sequence"/>
</dbReference>
<feature type="compositionally biased region" description="Basic and acidic residues" evidence="1">
    <location>
        <begin position="467"/>
        <end position="477"/>
    </location>
</feature>
<feature type="compositionally biased region" description="Polar residues" evidence="1">
    <location>
        <begin position="270"/>
        <end position="283"/>
    </location>
</feature>
<feature type="region of interest" description="Disordered" evidence="1">
    <location>
        <begin position="121"/>
        <end position="147"/>
    </location>
</feature>
<evidence type="ECO:0000313" key="2">
    <source>
        <dbReference type="EMBL" id="KIW55034.1"/>
    </source>
</evidence>
<evidence type="ECO:0000256" key="1">
    <source>
        <dbReference type="SAM" id="MobiDB-lite"/>
    </source>
</evidence>
<feature type="compositionally biased region" description="Low complexity" evidence="1">
    <location>
        <begin position="88"/>
        <end position="107"/>
    </location>
</feature>
<feature type="compositionally biased region" description="Basic residues" evidence="1">
    <location>
        <begin position="7"/>
        <end position="19"/>
    </location>
</feature>
<name>A0A0D2F5A9_9EURO</name>
<feature type="region of interest" description="Disordered" evidence="1">
    <location>
        <begin position="463"/>
        <end position="495"/>
    </location>
</feature>